<feature type="region of interest" description="Disordered" evidence="9">
    <location>
        <begin position="842"/>
        <end position="873"/>
    </location>
</feature>
<keyword evidence="3 10" id="KW-0812">Transmembrane</keyword>
<dbReference type="Pfam" id="PF00005">
    <property type="entry name" value="ABC_tran"/>
    <property type="match status" value="2"/>
</dbReference>
<dbReference type="PROSITE" id="PS50929">
    <property type="entry name" value="ABC_TM1F"/>
    <property type="match status" value="2"/>
</dbReference>
<feature type="domain" description="ABC transporter" evidence="11">
    <location>
        <begin position="616"/>
        <end position="839"/>
    </location>
</feature>
<keyword evidence="8 10" id="KW-0472">Membrane</keyword>
<evidence type="ECO:0000256" key="10">
    <source>
        <dbReference type="SAM" id="Phobius"/>
    </source>
</evidence>
<evidence type="ECO:0000256" key="2">
    <source>
        <dbReference type="ARBA" id="ARBA00022448"/>
    </source>
</evidence>
<comment type="subcellular location">
    <subcellularLocation>
        <location evidence="1">Membrane</location>
        <topology evidence="1">Multi-pass membrane protein</topology>
    </subcellularLocation>
</comment>
<dbReference type="PANTHER" id="PTHR24223">
    <property type="entry name" value="ATP-BINDING CASSETTE SUB-FAMILY C"/>
    <property type="match status" value="1"/>
</dbReference>
<dbReference type="GO" id="GO:0005737">
    <property type="term" value="C:cytoplasm"/>
    <property type="evidence" value="ECO:0007669"/>
    <property type="project" value="UniProtKB-ARBA"/>
</dbReference>
<keyword evidence="6" id="KW-0067">ATP-binding</keyword>
<feature type="transmembrane region" description="Helical" evidence="10">
    <location>
        <begin position="423"/>
        <end position="444"/>
    </location>
</feature>
<dbReference type="InterPro" id="IPR003439">
    <property type="entry name" value="ABC_transporter-like_ATP-bd"/>
</dbReference>
<dbReference type="PROSITE" id="PS00211">
    <property type="entry name" value="ABC_TRANSPORTER_1"/>
    <property type="match status" value="2"/>
</dbReference>
<dbReference type="InterPro" id="IPR027417">
    <property type="entry name" value="P-loop_NTPase"/>
</dbReference>
<evidence type="ECO:0000313" key="13">
    <source>
        <dbReference type="EMBL" id="KAK0718161.1"/>
    </source>
</evidence>
<evidence type="ECO:0000256" key="6">
    <source>
        <dbReference type="ARBA" id="ARBA00022840"/>
    </source>
</evidence>
<feature type="compositionally biased region" description="Polar residues" evidence="9">
    <location>
        <begin position="1353"/>
        <end position="1367"/>
    </location>
</feature>
<dbReference type="EMBL" id="JAUIRO010000004">
    <property type="protein sequence ID" value="KAK0718161.1"/>
    <property type="molecule type" value="Genomic_DNA"/>
</dbReference>
<dbReference type="SUPFAM" id="SSF52540">
    <property type="entry name" value="P-loop containing nucleoside triphosphate hydrolases"/>
    <property type="match status" value="2"/>
</dbReference>
<gene>
    <name evidence="13" type="ORF">B0T26DRAFT_676358</name>
</gene>
<comment type="caution">
    <text evidence="13">The sequence shown here is derived from an EMBL/GenBank/DDBJ whole genome shotgun (WGS) entry which is preliminary data.</text>
</comment>
<dbReference type="InterPro" id="IPR050173">
    <property type="entry name" value="ABC_transporter_C-like"/>
</dbReference>
<evidence type="ECO:0000256" key="7">
    <source>
        <dbReference type="ARBA" id="ARBA00022989"/>
    </source>
</evidence>
<feature type="transmembrane region" description="Helical" evidence="10">
    <location>
        <begin position="148"/>
        <end position="169"/>
    </location>
</feature>
<keyword evidence="14" id="KW-1185">Reference proteome</keyword>
<dbReference type="GO" id="GO:0016887">
    <property type="term" value="F:ATP hydrolysis activity"/>
    <property type="evidence" value="ECO:0007669"/>
    <property type="project" value="InterPro"/>
</dbReference>
<feature type="region of interest" description="Disordered" evidence="9">
    <location>
        <begin position="1349"/>
        <end position="1379"/>
    </location>
</feature>
<dbReference type="InterPro" id="IPR017871">
    <property type="entry name" value="ABC_transporter-like_CS"/>
</dbReference>
<keyword evidence="5" id="KW-0547">Nucleotide-binding</keyword>
<dbReference type="InterPro" id="IPR011527">
    <property type="entry name" value="ABC1_TM_dom"/>
</dbReference>
<keyword evidence="7 10" id="KW-1133">Transmembrane helix</keyword>
<dbReference type="Proteomes" id="UP001172101">
    <property type="component" value="Unassembled WGS sequence"/>
</dbReference>
<sequence>MSTIDAMHTISGWMWRPGQAAIETPLRVFASYSSSPPVEWIDKASCFARSGHCQLVLVVVLLLWTAAELIRRSELSAPAIKAKGHKLRLAFEIASQVSRGSALAFIIVAAWSNTRQWFNAATLGYAFFLGLLRIVLKSKWRHVALHQVNLLLLSSLALLVVGHLLPNLVVGSGYTATKVELGAIGCSTTAVLVALLTPREWVPPPIETPIRQKVSEPVPSTQETCSWFENFFTYGWVTPLIWKGYRNPIEMKDLPSLPWYDEPAILLSSIMDARARYSGTLRTVLYFQRRELTQMCVWAAISYSADLIAPFAMYQLLQYLSAPDDAILHPAIWLFLLFAGPVFRSVSFNRYVFMSSRLGIRVKAAMTLELYHRALSSMELEDETLSQIVTGDAKDQPNKTTSAGRLANLMASDVTAISQAQHVVLAFVGIPISMIVTIAGLYKIIGWSSLVGNVFMLLATPVPAWIAHTMGRMQRKVKQAQDSRISLIGEYLASIKPVKYFGWEGLMTSHITEVREKEQNLLWTVSVYNALFGQVTALIPVTSLLLIFGLYAGVLEQPLTASVAFTTLSLISNLSSNLGMINFVIRMVTEAFVSLGRLDRYFASTAPLSHFPTGPLRLENATFRRGTKSSFKLREITINFVEGGLNVVSGQSGSGKTSLLLAILGELILESGSATTPGDVAFASQTPWLQSETIRSNILFHAPFEQARYDRIVEACALAPDFSELQKGDKTEVGENGTALSGGQKSRVALARALYSKAPMLLLDDIFSALDAKTAASVWKLAFCGDMLQGRTIVLVTQLPWIASQADLSITLDGGTVTKTEQNLGVTRKPVTLESAHYLDAGAGNGGTQNGEATVGDIKPQEPTSKPDDISEEMDATGASSRTAFFKYVQYYGGNRVNFTYAGFAFLTTLVTWSVFLYKSFWVSIWVDAYDGKEPVHVAYYIGIYAALSLSAQLTDGFSYLVYQLGSWRAARRLHIDLINAVMNAPLLWWKNVPVGRVVNRFSRDVASLDSGVGSMALWTVEELVQIFFRIGAVSSILPVFVFPALVTVIFGIVCGEMYTRTAVTVKRLASSSQSPVFSQFSDSMEGLAVIRARADMPETFQDLLAERHRPLSNVRGATFDLNRWVSLRTDFVTALVMLCAGVIAIFKANVLAAGLVGFSLINANGLSDAIIGFVRSVNYLEVELQSFHRVEEYTKIEPEEKAAAPGEGPDGLMLPSDWPRTGSVEFRNVSAKYDADGPEILHDINLKISAGERVAIVGRTGSGKSTLVLSLLRFTQLVSGQILYDGVDIEAIPRRKLRQALTIIPQEAVLFNGTVGSNLDPSGTVPSAALEDALLACKGIASFGQLGENHENGANGNPSSTLSPENGNGEAPTEETPLLLGNGTVSAQETNGEAEGGLSLSTTVQAKGENFSHGQRQVLSLCRALVRKTSKLMLLDEATASMDFETDRGVQEVLRKELEPASGERGDRTLVTIAHRLRTVIDYDKIVVMGSGRVLEVGSPRELYAIGEGGHFFEMVRHSGELDHLRQYMELAEA</sequence>
<feature type="transmembrane region" description="Helical" evidence="10">
    <location>
        <begin position="938"/>
        <end position="962"/>
    </location>
</feature>
<name>A0AA40DZ25_9PEZI</name>
<feature type="transmembrane region" description="Helical" evidence="10">
    <location>
        <begin position="117"/>
        <end position="136"/>
    </location>
</feature>
<dbReference type="GO" id="GO:0140359">
    <property type="term" value="F:ABC-type transporter activity"/>
    <property type="evidence" value="ECO:0007669"/>
    <property type="project" value="InterPro"/>
</dbReference>
<feature type="transmembrane region" description="Helical" evidence="10">
    <location>
        <begin position="1132"/>
        <end position="1162"/>
    </location>
</feature>
<evidence type="ECO:0000256" key="5">
    <source>
        <dbReference type="ARBA" id="ARBA00022741"/>
    </source>
</evidence>
<dbReference type="PROSITE" id="PS50893">
    <property type="entry name" value="ABC_TRANSPORTER_2"/>
    <property type="match status" value="2"/>
</dbReference>
<dbReference type="Pfam" id="PF00664">
    <property type="entry name" value="ABC_membrane"/>
    <property type="match status" value="2"/>
</dbReference>
<dbReference type="FunFam" id="1.20.1560.10:FF:000013">
    <property type="entry name" value="ABC transporter C family member 2"/>
    <property type="match status" value="1"/>
</dbReference>
<feature type="domain" description="ABC transporter" evidence="11">
    <location>
        <begin position="1225"/>
        <end position="1517"/>
    </location>
</feature>
<dbReference type="RefSeq" id="XP_060296954.1">
    <property type="nucleotide sequence ID" value="XM_060439968.1"/>
</dbReference>
<evidence type="ECO:0000256" key="8">
    <source>
        <dbReference type="ARBA" id="ARBA00023136"/>
    </source>
</evidence>
<protein>
    <submittedName>
        <fullName evidence="13">P-loop containing nucleoside triphosphate hydrolase protein</fullName>
    </submittedName>
</protein>
<feature type="domain" description="ABC transmembrane type-1" evidence="12">
    <location>
        <begin position="295"/>
        <end position="590"/>
    </location>
</feature>
<feature type="transmembrane region" description="Helical" evidence="10">
    <location>
        <begin position="899"/>
        <end position="918"/>
    </location>
</feature>
<dbReference type="GO" id="GO:0016020">
    <property type="term" value="C:membrane"/>
    <property type="evidence" value="ECO:0007669"/>
    <property type="project" value="UniProtKB-SubCell"/>
</dbReference>
<dbReference type="SUPFAM" id="SSF90123">
    <property type="entry name" value="ABC transporter transmembrane region"/>
    <property type="match status" value="2"/>
</dbReference>
<dbReference type="Gene3D" id="1.20.1560.10">
    <property type="entry name" value="ABC transporter type 1, transmembrane domain"/>
    <property type="match status" value="2"/>
</dbReference>
<evidence type="ECO:0000256" key="4">
    <source>
        <dbReference type="ARBA" id="ARBA00022737"/>
    </source>
</evidence>
<dbReference type="CDD" id="cd18596">
    <property type="entry name" value="ABC_6TM_VMR1_D1_like"/>
    <property type="match status" value="1"/>
</dbReference>
<dbReference type="CDD" id="cd03250">
    <property type="entry name" value="ABCC_MRP_domain1"/>
    <property type="match status" value="1"/>
</dbReference>
<evidence type="ECO:0000259" key="12">
    <source>
        <dbReference type="PROSITE" id="PS50929"/>
    </source>
</evidence>
<feature type="domain" description="ABC transmembrane type-1" evidence="12">
    <location>
        <begin position="904"/>
        <end position="1182"/>
    </location>
</feature>
<organism evidence="13 14">
    <name type="scientific">Lasiosphaeria miniovina</name>
    <dbReference type="NCBI Taxonomy" id="1954250"/>
    <lineage>
        <taxon>Eukaryota</taxon>
        <taxon>Fungi</taxon>
        <taxon>Dikarya</taxon>
        <taxon>Ascomycota</taxon>
        <taxon>Pezizomycotina</taxon>
        <taxon>Sordariomycetes</taxon>
        <taxon>Sordariomycetidae</taxon>
        <taxon>Sordariales</taxon>
        <taxon>Lasiosphaeriaceae</taxon>
        <taxon>Lasiosphaeria</taxon>
    </lineage>
</organism>
<dbReference type="Gene3D" id="3.40.50.300">
    <property type="entry name" value="P-loop containing nucleotide triphosphate hydrolases"/>
    <property type="match status" value="2"/>
</dbReference>
<feature type="transmembrane region" description="Helical" evidence="10">
    <location>
        <begin position="450"/>
        <end position="468"/>
    </location>
</feature>
<dbReference type="InterPro" id="IPR036640">
    <property type="entry name" value="ABC1_TM_sf"/>
</dbReference>
<feature type="transmembrane region" description="Helical" evidence="10">
    <location>
        <begin position="1027"/>
        <end position="1054"/>
    </location>
</feature>
<dbReference type="CDD" id="cd18604">
    <property type="entry name" value="ABC_6TM_VMR1_D2_like"/>
    <property type="match status" value="1"/>
</dbReference>
<keyword evidence="4" id="KW-0677">Repeat</keyword>
<evidence type="ECO:0000256" key="1">
    <source>
        <dbReference type="ARBA" id="ARBA00004141"/>
    </source>
</evidence>
<dbReference type="CDD" id="cd03244">
    <property type="entry name" value="ABCC_MRP_domain2"/>
    <property type="match status" value="1"/>
</dbReference>
<dbReference type="InterPro" id="IPR003593">
    <property type="entry name" value="AAA+_ATPase"/>
</dbReference>
<dbReference type="GeneID" id="85323238"/>
<keyword evidence="13" id="KW-0378">Hydrolase</keyword>
<reference evidence="13" key="1">
    <citation type="submission" date="2023-06" db="EMBL/GenBank/DDBJ databases">
        <title>Genome-scale phylogeny and comparative genomics of the fungal order Sordariales.</title>
        <authorList>
            <consortium name="Lawrence Berkeley National Laboratory"/>
            <person name="Hensen N."/>
            <person name="Bonometti L."/>
            <person name="Westerberg I."/>
            <person name="Brannstrom I.O."/>
            <person name="Guillou S."/>
            <person name="Cros-Aarteil S."/>
            <person name="Calhoun S."/>
            <person name="Haridas S."/>
            <person name="Kuo A."/>
            <person name="Mondo S."/>
            <person name="Pangilinan J."/>
            <person name="Riley R."/>
            <person name="LaButti K."/>
            <person name="Andreopoulos B."/>
            <person name="Lipzen A."/>
            <person name="Chen C."/>
            <person name="Yanf M."/>
            <person name="Daum C."/>
            <person name="Ng V."/>
            <person name="Clum A."/>
            <person name="Steindorff A."/>
            <person name="Ohm R."/>
            <person name="Martin F."/>
            <person name="Silar P."/>
            <person name="Natvig D."/>
            <person name="Lalanne C."/>
            <person name="Gautier V."/>
            <person name="Ament-velasquez S.L."/>
            <person name="Kruys A."/>
            <person name="Hutchinson M.I."/>
            <person name="Powell A.J."/>
            <person name="Barry K."/>
            <person name="Miller A.N."/>
            <person name="Grigoriev I.V."/>
            <person name="Debuchy R."/>
            <person name="Gladieux P."/>
            <person name="Thoren M.H."/>
            <person name="Johannesson H."/>
        </authorList>
    </citation>
    <scope>NUCLEOTIDE SEQUENCE</scope>
    <source>
        <strain evidence="13">SMH2392-1A</strain>
    </source>
</reference>
<accession>A0AA40DZ25</accession>
<evidence type="ECO:0000256" key="9">
    <source>
        <dbReference type="SAM" id="MobiDB-lite"/>
    </source>
</evidence>
<evidence type="ECO:0000259" key="11">
    <source>
        <dbReference type="PROSITE" id="PS50893"/>
    </source>
</evidence>
<feature type="transmembrane region" description="Helical" evidence="10">
    <location>
        <begin position="295"/>
        <end position="314"/>
    </location>
</feature>
<feature type="transmembrane region" description="Helical" evidence="10">
    <location>
        <begin position="326"/>
        <end position="347"/>
    </location>
</feature>
<evidence type="ECO:0000256" key="3">
    <source>
        <dbReference type="ARBA" id="ARBA00022692"/>
    </source>
</evidence>
<dbReference type="SMART" id="SM00382">
    <property type="entry name" value="AAA"/>
    <property type="match status" value="2"/>
</dbReference>
<feature type="transmembrane region" description="Helical" evidence="10">
    <location>
        <begin position="563"/>
        <end position="585"/>
    </location>
</feature>
<dbReference type="PANTHER" id="PTHR24223:SF356">
    <property type="entry name" value="ATP-BINDING CASSETTE TRANSPORTER ABC4"/>
    <property type="match status" value="1"/>
</dbReference>
<feature type="transmembrane region" description="Helical" evidence="10">
    <location>
        <begin position="527"/>
        <end position="551"/>
    </location>
</feature>
<keyword evidence="2" id="KW-0813">Transport</keyword>
<proteinExistence type="predicted"/>
<evidence type="ECO:0000313" key="14">
    <source>
        <dbReference type="Proteomes" id="UP001172101"/>
    </source>
</evidence>
<dbReference type="GO" id="GO:0005524">
    <property type="term" value="F:ATP binding"/>
    <property type="evidence" value="ECO:0007669"/>
    <property type="project" value="UniProtKB-KW"/>
</dbReference>